<dbReference type="InterPro" id="IPR015943">
    <property type="entry name" value="WD40/YVTN_repeat-like_dom_sf"/>
</dbReference>
<reference evidence="1 2" key="1">
    <citation type="submission" date="2016-05" db="EMBL/GenBank/DDBJ databases">
        <title>Draft Genome Sequence of Algibacter sp. Strain SK-16 Isolated from the Surface Water of Aburatsubo Inlet.</title>
        <authorList>
            <person name="Wong S.-K."/>
            <person name="Yoshizawa S."/>
            <person name="Nakajima Y."/>
            <person name="Ogura Y."/>
            <person name="Tetsuya H."/>
            <person name="Hamasaki K."/>
        </authorList>
    </citation>
    <scope>NUCLEOTIDE SEQUENCE [LARGE SCALE GENOMIC DNA]</scope>
    <source>
        <strain evidence="1 2">SK-16</strain>
    </source>
</reference>
<comment type="caution">
    <text evidence="1">The sequence shown here is derived from an EMBL/GenBank/DDBJ whole genome shotgun (WGS) entry which is preliminary data.</text>
</comment>
<dbReference type="PROSITE" id="PS51257">
    <property type="entry name" value="PROKAR_LIPOPROTEIN"/>
    <property type="match status" value="1"/>
</dbReference>
<organism evidence="1 2">
    <name type="scientific">Flavivirga aquatica</name>
    <dbReference type="NCBI Taxonomy" id="1849968"/>
    <lineage>
        <taxon>Bacteria</taxon>
        <taxon>Pseudomonadati</taxon>
        <taxon>Bacteroidota</taxon>
        <taxon>Flavobacteriia</taxon>
        <taxon>Flavobacteriales</taxon>
        <taxon>Flavobacteriaceae</taxon>
        <taxon>Flavivirga</taxon>
    </lineage>
</organism>
<name>A0A1E5TAD7_9FLAO</name>
<dbReference type="Gene3D" id="2.130.10.10">
    <property type="entry name" value="YVTN repeat-like/Quinoprotein amine dehydrogenase"/>
    <property type="match status" value="1"/>
</dbReference>
<dbReference type="SUPFAM" id="SSF50969">
    <property type="entry name" value="YVTN repeat-like/Quinoprotein amine dehydrogenase"/>
    <property type="match status" value="1"/>
</dbReference>
<protein>
    <submittedName>
        <fullName evidence="1">Glutamine cyclotransferase</fullName>
    </submittedName>
</protein>
<dbReference type="Pfam" id="PF05096">
    <property type="entry name" value="Glu_cyclase_2"/>
    <property type="match status" value="1"/>
</dbReference>
<keyword evidence="2" id="KW-1185">Reference proteome</keyword>
<dbReference type="RefSeq" id="WP_069829852.1">
    <property type="nucleotide sequence ID" value="NZ_MDJD01000034.1"/>
</dbReference>
<dbReference type="AlphaFoldDB" id="A0A1E5TAD7"/>
<evidence type="ECO:0000313" key="2">
    <source>
        <dbReference type="Proteomes" id="UP000095713"/>
    </source>
</evidence>
<gene>
    <name evidence="1" type="ORF">A8C32_02505</name>
</gene>
<sequence>MNIFKYLTVIFLSGLFFSCGSNSSKKKNDFTIKTNAIKGNISNNEALKLNIESKKNHIIDSVVYTLDGNPIKENSELNNFKLGKHTIEANVFYNNEKQIATSSITILNNATPKVYTYKIINEYPHDVTSYTQGIEFFNDTLYESTGQYKESKLRKIDYKTGTVLKNIDLANEYFGEGLTILNNKIYQLTWQKGTGFVYDVNTFDKLSSFKYGNSKEGWGLCNNENTIYKSDGTEKIWLLNPETLAEQEFIQVYTNKGKIVGINEMEWIDGKIYANRYQKNGVAIINPKNGAVVGVIDFSPLKARIEKPLKENDEVLNGIAFNPKTNTIFVTGKRWDKLFEVEIIEK</sequence>
<dbReference type="Proteomes" id="UP000095713">
    <property type="component" value="Unassembled WGS sequence"/>
</dbReference>
<dbReference type="PANTHER" id="PTHR31270:SF1">
    <property type="entry name" value="GLUTAMINYL-PEPTIDE CYCLOTRANSFERASE"/>
    <property type="match status" value="1"/>
</dbReference>
<evidence type="ECO:0000313" key="1">
    <source>
        <dbReference type="EMBL" id="OEK08343.1"/>
    </source>
</evidence>
<dbReference type="InterPro" id="IPR007788">
    <property type="entry name" value="QCT"/>
</dbReference>
<dbReference type="PANTHER" id="PTHR31270">
    <property type="entry name" value="GLUTAMINYL-PEPTIDE CYCLOTRANSFERASE"/>
    <property type="match status" value="1"/>
</dbReference>
<keyword evidence="1" id="KW-0808">Transferase</keyword>
<accession>A0A1E5TAD7</accession>
<dbReference type="EMBL" id="MDJD01000034">
    <property type="protein sequence ID" value="OEK08343.1"/>
    <property type="molecule type" value="Genomic_DNA"/>
</dbReference>
<dbReference type="InterPro" id="IPR011044">
    <property type="entry name" value="Quino_amine_DH_bsu"/>
</dbReference>
<dbReference type="OrthoDB" id="9783700at2"/>
<dbReference type="GO" id="GO:0016603">
    <property type="term" value="F:glutaminyl-peptide cyclotransferase activity"/>
    <property type="evidence" value="ECO:0007669"/>
    <property type="project" value="InterPro"/>
</dbReference>
<proteinExistence type="predicted"/>